<organism evidence="2 3">
    <name type="scientific">Chlamydia serpentis</name>
    <dbReference type="NCBI Taxonomy" id="1967782"/>
    <lineage>
        <taxon>Bacteria</taxon>
        <taxon>Pseudomonadati</taxon>
        <taxon>Chlamydiota</taxon>
        <taxon>Chlamydiia</taxon>
        <taxon>Chlamydiales</taxon>
        <taxon>Chlamydiaceae</taxon>
        <taxon>Chlamydia/Chlamydophila group</taxon>
        <taxon>Chlamydia</taxon>
    </lineage>
</organism>
<evidence type="ECO:0000313" key="2">
    <source>
        <dbReference type="EMBL" id="SPN73597.1"/>
    </source>
</evidence>
<dbReference type="KEGG" id="csee:C10C_0430"/>
<sequence>MSTTPINNNDSLYSSLPTVTEKTSLLIHPKRNLPLGNAISDIHSEDIGLRKSIFTHSVTIVAGLVVLLVAVSVVVVALTVLAPGVPQAILLGIAISGVGIGGFSIMKSLVYMVRDHISPKMRESRRIKSALAVGTGFTVMGLAVKVGSSFIPGGYGSLIGSLGSSAYGRGSQTTFASMSHYIYAKFFRSEKVAKGEKLTEAETIKEAKKLHYIALSIMTLGVGFAILGILLAIAGSVFLGGTPAVVALVLAPPLISIGITAILQTVLHSSIGIWRSFLAAQEKTELFVDTSLKNIRTEELPNFYETKANENPLSVIEVDSNLSEDLDEISNTRLSSEEINKRISLTTKQKIILALTTLLLLASIAAFLVTGFGGLTVVQVLLVSSVGSAVASVTLPMVSSGFSYLACQLKARLNISRLRWKEAKSKKHVRKFLIQSGLTFSDQEFNQMWKTVYRKQIKKTDAAILEEVRNFEKGGEVNSLLVGGILLGVGIGIMLLALVPVFAPIIPGVLALGGATLVLAGSILMSNFVNWLYDMFIKLYERRRSRHEILYGPESKMRSIANDLVVEAMAAAQDYLFDADGPIDFIDVDVDVGGGP</sequence>
<dbReference type="OrthoDB" id="17443at2"/>
<feature type="transmembrane region" description="Helical" evidence="1">
    <location>
        <begin position="351"/>
        <end position="375"/>
    </location>
</feature>
<dbReference type="EMBL" id="LT993738">
    <property type="protein sequence ID" value="SPN73597.1"/>
    <property type="molecule type" value="Genomic_DNA"/>
</dbReference>
<gene>
    <name evidence="2" type="ORF">C10C_0430</name>
</gene>
<keyword evidence="3" id="KW-1185">Reference proteome</keyword>
<feature type="transmembrane region" description="Helical" evidence="1">
    <location>
        <begin position="58"/>
        <end position="82"/>
    </location>
</feature>
<feature type="transmembrane region" description="Helical" evidence="1">
    <location>
        <begin position="381"/>
        <end position="407"/>
    </location>
</feature>
<keyword evidence="1" id="KW-0812">Transmembrane</keyword>
<name>A0A2R8FBH1_9CHLA</name>
<dbReference type="Proteomes" id="UP000244926">
    <property type="component" value="Chromosome I"/>
</dbReference>
<feature type="transmembrane region" description="Helical" evidence="1">
    <location>
        <begin position="245"/>
        <end position="267"/>
    </location>
</feature>
<feature type="transmembrane region" description="Helical" evidence="1">
    <location>
        <begin position="509"/>
        <end position="533"/>
    </location>
</feature>
<dbReference type="AlphaFoldDB" id="A0A2R8FBH1"/>
<feature type="transmembrane region" description="Helical" evidence="1">
    <location>
        <begin position="88"/>
        <end position="106"/>
    </location>
</feature>
<feature type="transmembrane region" description="Helical" evidence="1">
    <location>
        <begin position="212"/>
        <end position="239"/>
    </location>
</feature>
<protein>
    <submittedName>
        <fullName evidence="2">Uncharacterized protein</fullName>
    </submittedName>
</protein>
<evidence type="ECO:0000256" key="1">
    <source>
        <dbReference type="SAM" id="Phobius"/>
    </source>
</evidence>
<feature type="transmembrane region" description="Helical" evidence="1">
    <location>
        <begin position="479"/>
        <end position="503"/>
    </location>
</feature>
<keyword evidence="1" id="KW-0472">Membrane</keyword>
<reference evidence="3" key="1">
    <citation type="submission" date="2017-11" db="EMBL/GenBank/DDBJ databases">
        <authorList>
            <person name="Seth-Smith MB H."/>
        </authorList>
    </citation>
    <scope>NUCLEOTIDE SEQUENCE [LARGE SCALE GENOMIC DNA]</scope>
</reference>
<proteinExistence type="predicted"/>
<accession>A0A2R8FBH1</accession>
<dbReference type="RefSeq" id="WP_108896555.1">
    <property type="nucleotide sequence ID" value="NZ_LT993738.1"/>
</dbReference>
<keyword evidence="1" id="KW-1133">Transmembrane helix</keyword>
<evidence type="ECO:0000313" key="3">
    <source>
        <dbReference type="Proteomes" id="UP000244926"/>
    </source>
</evidence>